<reference evidence="2 3" key="1">
    <citation type="submission" date="2024-10" db="EMBL/GenBank/DDBJ databases">
        <title>Updated reference genomes for cyclostephanoid diatoms.</title>
        <authorList>
            <person name="Roberts W.R."/>
            <person name="Alverson A.J."/>
        </authorList>
    </citation>
    <scope>NUCLEOTIDE SEQUENCE [LARGE SCALE GENOMIC DNA]</scope>
    <source>
        <strain evidence="2 3">AJA232-27</strain>
    </source>
</reference>
<dbReference type="Proteomes" id="UP001530293">
    <property type="component" value="Unassembled WGS sequence"/>
</dbReference>
<dbReference type="Gene3D" id="2.30.30.140">
    <property type="match status" value="1"/>
</dbReference>
<feature type="compositionally biased region" description="Basic residues" evidence="1">
    <location>
        <begin position="218"/>
        <end position="242"/>
    </location>
</feature>
<dbReference type="EMBL" id="JALLBG020000268">
    <property type="protein sequence ID" value="KAL3757345.1"/>
    <property type="molecule type" value="Genomic_DNA"/>
</dbReference>
<evidence type="ECO:0000313" key="3">
    <source>
        <dbReference type="Proteomes" id="UP001530293"/>
    </source>
</evidence>
<keyword evidence="3" id="KW-1185">Reference proteome</keyword>
<evidence type="ECO:0000256" key="1">
    <source>
        <dbReference type="SAM" id="MobiDB-lite"/>
    </source>
</evidence>
<accession>A0ABD3M016</accession>
<dbReference type="AlphaFoldDB" id="A0ABD3M016"/>
<proteinExistence type="predicted"/>
<evidence type="ECO:0000313" key="2">
    <source>
        <dbReference type="EMBL" id="KAL3757345.1"/>
    </source>
</evidence>
<evidence type="ECO:0008006" key="4">
    <source>
        <dbReference type="Google" id="ProtNLM"/>
    </source>
</evidence>
<sequence>MQLKRPTPSTLEEWETFSTVNDDKAQICLARAMGYPPSWRVVRSLIQVPIPESLAQRYIASGCKAVLTTTTTDNDGTGGRKLHMMTTVQDRIYAGDPASQPDGYYNHTAALIASSKMPWRPEYDDVIHDNNDDDYDDDEYCSTSHRNKGGQLKPREAKFEEGDIVEVLYDEDEEEEPQWFEATILKKVEYQDDIRYDVHYTIDDAIQSDVREMKIRATNKTKKKKQQQQQKKKAAASKKTTPKKQSGGSTPKKQSGGNKKRGGGSNVKSPPSKKKRGRPAGSSSASKKKGKVVVEKESPAVNDFSLDEGDPPWRVSGHKYISRKIKWKQEPDEPESIGTVVGWISETDVDSEGNPGFVSSTTDEPAKLFHAVFEEFEQDFEEWELEECLL</sequence>
<comment type="caution">
    <text evidence="2">The sequence shown here is derived from an EMBL/GenBank/DDBJ whole genome shotgun (WGS) entry which is preliminary data.</text>
</comment>
<name>A0ABD3M016_9STRA</name>
<feature type="region of interest" description="Disordered" evidence="1">
    <location>
        <begin position="218"/>
        <end position="314"/>
    </location>
</feature>
<protein>
    <recommendedName>
        <fullName evidence="4">SGF29 C-terminal domain-containing protein</fullName>
    </recommendedName>
</protein>
<gene>
    <name evidence="2" type="ORF">ACHAWU_008506</name>
</gene>
<organism evidence="2 3">
    <name type="scientific">Discostella pseudostelligera</name>
    <dbReference type="NCBI Taxonomy" id="259834"/>
    <lineage>
        <taxon>Eukaryota</taxon>
        <taxon>Sar</taxon>
        <taxon>Stramenopiles</taxon>
        <taxon>Ochrophyta</taxon>
        <taxon>Bacillariophyta</taxon>
        <taxon>Coscinodiscophyceae</taxon>
        <taxon>Thalassiosirophycidae</taxon>
        <taxon>Stephanodiscales</taxon>
        <taxon>Stephanodiscaceae</taxon>
        <taxon>Discostella</taxon>
    </lineage>
</organism>